<dbReference type="EMBL" id="VSRR010005508">
    <property type="protein sequence ID" value="MPC42634.1"/>
    <property type="molecule type" value="Genomic_DNA"/>
</dbReference>
<organism evidence="1 2">
    <name type="scientific">Portunus trituberculatus</name>
    <name type="common">Swimming crab</name>
    <name type="synonym">Neptunus trituberculatus</name>
    <dbReference type="NCBI Taxonomy" id="210409"/>
    <lineage>
        <taxon>Eukaryota</taxon>
        <taxon>Metazoa</taxon>
        <taxon>Ecdysozoa</taxon>
        <taxon>Arthropoda</taxon>
        <taxon>Crustacea</taxon>
        <taxon>Multicrustacea</taxon>
        <taxon>Malacostraca</taxon>
        <taxon>Eumalacostraca</taxon>
        <taxon>Eucarida</taxon>
        <taxon>Decapoda</taxon>
        <taxon>Pleocyemata</taxon>
        <taxon>Brachyura</taxon>
        <taxon>Eubrachyura</taxon>
        <taxon>Portunoidea</taxon>
        <taxon>Portunidae</taxon>
        <taxon>Portuninae</taxon>
        <taxon>Portunus</taxon>
    </lineage>
</organism>
<sequence>METPKNHLAFGISKLYEMRGWILAGLSRKKQITCHESRRDDHQISKTTRSMEILSEADEAKHETDATDETLLMM</sequence>
<gene>
    <name evidence="1" type="ORF">E2C01_036260</name>
</gene>
<comment type="caution">
    <text evidence="1">The sequence shown here is derived from an EMBL/GenBank/DDBJ whole genome shotgun (WGS) entry which is preliminary data.</text>
</comment>
<evidence type="ECO:0000313" key="1">
    <source>
        <dbReference type="EMBL" id="MPC42634.1"/>
    </source>
</evidence>
<dbReference type="Proteomes" id="UP000324222">
    <property type="component" value="Unassembled WGS sequence"/>
</dbReference>
<keyword evidence="2" id="KW-1185">Reference proteome</keyword>
<accession>A0A5B7FDR9</accession>
<proteinExistence type="predicted"/>
<reference evidence="1 2" key="1">
    <citation type="submission" date="2019-05" db="EMBL/GenBank/DDBJ databases">
        <title>Another draft genome of Portunus trituberculatus and its Hox gene families provides insights of decapod evolution.</title>
        <authorList>
            <person name="Jeong J.-H."/>
            <person name="Song I."/>
            <person name="Kim S."/>
            <person name="Choi T."/>
            <person name="Kim D."/>
            <person name="Ryu S."/>
            <person name="Kim W."/>
        </authorList>
    </citation>
    <scope>NUCLEOTIDE SEQUENCE [LARGE SCALE GENOMIC DNA]</scope>
    <source>
        <tissue evidence="1">Muscle</tissue>
    </source>
</reference>
<dbReference type="AlphaFoldDB" id="A0A5B7FDR9"/>
<name>A0A5B7FDR9_PORTR</name>
<evidence type="ECO:0000313" key="2">
    <source>
        <dbReference type="Proteomes" id="UP000324222"/>
    </source>
</evidence>
<protein>
    <submittedName>
        <fullName evidence="1">Uncharacterized protein</fullName>
    </submittedName>
</protein>